<keyword evidence="5" id="KW-1185">Reference proteome</keyword>
<dbReference type="EMBL" id="KN834763">
    <property type="protein sequence ID" value="KIK63596.1"/>
    <property type="molecule type" value="Genomic_DNA"/>
</dbReference>
<protein>
    <submittedName>
        <fullName evidence="4">Unplaced genomic scaffold GYMLUscaffold_15, whole genome shotgun sequence</fullName>
    </submittedName>
</protein>
<feature type="compositionally biased region" description="Polar residues" evidence="2">
    <location>
        <begin position="8"/>
        <end position="23"/>
    </location>
</feature>
<dbReference type="InterPro" id="IPR050457">
    <property type="entry name" value="ZnFinger_BTB_dom_contain"/>
</dbReference>
<dbReference type="SMART" id="SM00355">
    <property type="entry name" value="ZnF_C2H2"/>
    <property type="match status" value="2"/>
</dbReference>
<feature type="region of interest" description="Disordered" evidence="2">
    <location>
        <begin position="1"/>
        <end position="50"/>
    </location>
</feature>
<proteinExistence type="predicted"/>
<dbReference type="GO" id="GO:0008270">
    <property type="term" value="F:zinc ion binding"/>
    <property type="evidence" value="ECO:0007669"/>
    <property type="project" value="UniProtKB-KW"/>
</dbReference>
<dbReference type="GO" id="GO:0000978">
    <property type="term" value="F:RNA polymerase II cis-regulatory region sequence-specific DNA binding"/>
    <property type="evidence" value="ECO:0007669"/>
    <property type="project" value="TreeGrafter"/>
</dbReference>
<reference evidence="4 5" key="1">
    <citation type="submission" date="2014-04" db="EMBL/GenBank/DDBJ databases">
        <title>Evolutionary Origins and Diversification of the Mycorrhizal Mutualists.</title>
        <authorList>
            <consortium name="DOE Joint Genome Institute"/>
            <consortium name="Mycorrhizal Genomics Consortium"/>
            <person name="Kohler A."/>
            <person name="Kuo A."/>
            <person name="Nagy L.G."/>
            <person name="Floudas D."/>
            <person name="Copeland A."/>
            <person name="Barry K.W."/>
            <person name="Cichocki N."/>
            <person name="Veneault-Fourrey C."/>
            <person name="LaButti K."/>
            <person name="Lindquist E.A."/>
            <person name="Lipzen A."/>
            <person name="Lundell T."/>
            <person name="Morin E."/>
            <person name="Murat C."/>
            <person name="Riley R."/>
            <person name="Ohm R."/>
            <person name="Sun H."/>
            <person name="Tunlid A."/>
            <person name="Henrissat B."/>
            <person name="Grigoriev I.V."/>
            <person name="Hibbett D.S."/>
            <person name="Martin F."/>
        </authorList>
    </citation>
    <scope>NUCLEOTIDE SEQUENCE [LARGE SCALE GENOMIC DNA]</scope>
    <source>
        <strain evidence="4 5">FD-317 M1</strain>
    </source>
</reference>
<keyword evidence="1" id="KW-0862">Zinc</keyword>
<evidence type="ECO:0000256" key="2">
    <source>
        <dbReference type="SAM" id="MobiDB-lite"/>
    </source>
</evidence>
<dbReference type="PROSITE" id="PS00028">
    <property type="entry name" value="ZINC_FINGER_C2H2_1"/>
    <property type="match status" value="2"/>
</dbReference>
<feature type="domain" description="C2H2-type" evidence="3">
    <location>
        <begin position="279"/>
        <end position="306"/>
    </location>
</feature>
<dbReference type="PROSITE" id="PS50157">
    <property type="entry name" value="ZINC_FINGER_C2H2_2"/>
    <property type="match status" value="2"/>
</dbReference>
<keyword evidence="1" id="KW-0863">Zinc-finger</keyword>
<feature type="region of interest" description="Disordered" evidence="2">
    <location>
        <begin position="117"/>
        <end position="143"/>
    </location>
</feature>
<feature type="domain" description="C2H2-type" evidence="3">
    <location>
        <begin position="307"/>
        <end position="334"/>
    </location>
</feature>
<feature type="compositionally biased region" description="Polar residues" evidence="2">
    <location>
        <begin position="161"/>
        <end position="175"/>
    </location>
</feature>
<dbReference type="HOGENOM" id="CLU_829134_0_0_1"/>
<evidence type="ECO:0000313" key="5">
    <source>
        <dbReference type="Proteomes" id="UP000053593"/>
    </source>
</evidence>
<gene>
    <name evidence="4" type="ORF">GYMLUDRAFT_71735</name>
</gene>
<accession>A0A0D0C662</accession>
<dbReference type="InterPro" id="IPR013087">
    <property type="entry name" value="Znf_C2H2_type"/>
</dbReference>
<evidence type="ECO:0000256" key="1">
    <source>
        <dbReference type="PROSITE-ProRule" id="PRU00042"/>
    </source>
</evidence>
<dbReference type="PANTHER" id="PTHR46105:SF30">
    <property type="entry name" value="ZINC FINGER AND BTB DOMAIN CONTAINING 49"/>
    <property type="match status" value="1"/>
</dbReference>
<feature type="compositionally biased region" description="Polar residues" evidence="2">
    <location>
        <begin position="130"/>
        <end position="143"/>
    </location>
</feature>
<evidence type="ECO:0000259" key="3">
    <source>
        <dbReference type="PROSITE" id="PS50157"/>
    </source>
</evidence>
<dbReference type="Proteomes" id="UP000053593">
    <property type="component" value="Unassembled WGS sequence"/>
</dbReference>
<feature type="region of interest" description="Disordered" evidence="2">
    <location>
        <begin position="161"/>
        <end position="182"/>
    </location>
</feature>
<dbReference type="InterPro" id="IPR036236">
    <property type="entry name" value="Znf_C2H2_sf"/>
</dbReference>
<dbReference type="AlphaFoldDB" id="A0A0D0C662"/>
<evidence type="ECO:0000313" key="4">
    <source>
        <dbReference type="EMBL" id="KIK63596.1"/>
    </source>
</evidence>
<feature type="compositionally biased region" description="Polar residues" evidence="2">
    <location>
        <begin position="30"/>
        <end position="50"/>
    </location>
</feature>
<dbReference type="SUPFAM" id="SSF57667">
    <property type="entry name" value="beta-beta-alpha zinc fingers"/>
    <property type="match status" value="1"/>
</dbReference>
<dbReference type="Gene3D" id="3.30.160.60">
    <property type="entry name" value="Classic Zinc Finger"/>
    <property type="match status" value="2"/>
</dbReference>
<name>A0A0D0C662_9AGAR</name>
<organism evidence="4 5">
    <name type="scientific">Collybiopsis luxurians FD-317 M1</name>
    <dbReference type="NCBI Taxonomy" id="944289"/>
    <lineage>
        <taxon>Eukaryota</taxon>
        <taxon>Fungi</taxon>
        <taxon>Dikarya</taxon>
        <taxon>Basidiomycota</taxon>
        <taxon>Agaricomycotina</taxon>
        <taxon>Agaricomycetes</taxon>
        <taxon>Agaricomycetidae</taxon>
        <taxon>Agaricales</taxon>
        <taxon>Marasmiineae</taxon>
        <taxon>Omphalotaceae</taxon>
        <taxon>Collybiopsis</taxon>
        <taxon>Collybiopsis luxurians</taxon>
    </lineage>
</organism>
<keyword evidence="1" id="KW-0479">Metal-binding</keyword>
<sequence>MYTPYESARSSGQFNDSDFQAPSSDPYYRSNYQTDFRSNISDNSSFPSDTSGFTSVKSEVKYSQHVFTTAAARDSHSMVFPHIHPTTDELFNEYLPSASATGTNTQNAEYPFSGTWNERQDMDNRGYTAPSFTPSNAGTLSSYQRPHVSISTNLLAPQQWTPEHTSATTDSSSPYSALPRTPASAKGNAQVVYMGSEIFGSEVPPYYPGNSMISKASPVSAKGNGQVVYVRGETFGSENPSYHPGNPTISEANLVFRSKVASDKVRMNAELKRKGPAKFLCEACGATFTAKHNLGFHMNSHNGIKPYSCEVCGETFTAPRSKDRHLKKHEESGHC</sequence>
<dbReference type="OrthoDB" id="3437960at2759"/>
<dbReference type="PANTHER" id="PTHR46105">
    <property type="entry name" value="AGAP004733-PA"/>
    <property type="match status" value="1"/>
</dbReference>
<dbReference type="GO" id="GO:0000981">
    <property type="term" value="F:DNA-binding transcription factor activity, RNA polymerase II-specific"/>
    <property type="evidence" value="ECO:0007669"/>
    <property type="project" value="TreeGrafter"/>
</dbReference>